<dbReference type="FunFam" id="3.30.830.10:FF:000009">
    <property type="entry name" value="Presequence protease, mitochondrial"/>
    <property type="match status" value="1"/>
</dbReference>
<evidence type="ECO:0000256" key="14">
    <source>
        <dbReference type="ARBA" id="ARBA00045897"/>
    </source>
</evidence>
<dbReference type="InterPro" id="IPR011765">
    <property type="entry name" value="Pept_M16_N"/>
</dbReference>
<dbReference type="Pfam" id="PF22516">
    <property type="entry name" value="PreP_C"/>
    <property type="match status" value="1"/>
</dbReference>
<dbReference type="EMBL" id="HG792015">
    <property type="protein sequence ID" value="CDM26892.1"/>
    <property type="molecule type" value="Genomic_DNA"/>
</dbReference>
<gene>
    <name evidence="16" type="primary">cym1</name>
    <name evidence="16" type="ORF">PROQFM164_S01g000701</name>
</gene>
<dbReference type="PANTHER" id="PTHR43016:SF13">
    <property type="entry name" value="PRESEQUENCE PROTEASE, MITOCHONDRIAL"/>
    <property type="match status" value="1"/>
</dbReference>
<dbReference type="AlphaFoldDB" id="W6QB12"/>
<evidence type="ECO:0000256" key="1">
    <source>
        <dbReference type="ARBA" id="ARBA00001947"/>
    </source>
</evidence>
<evidence type="ECO:0000259" key="15">
    <source>
        <dbReference type="SMART" id="SM01264"/>
    </source>
</evidence>
<feature type="domain" description="Peptidase M16C associated" evidence="15">
    <location>
        <begin position="519"/>
        <end position="777"/>
    </location>
</feature>
<dbReference type="GO" id="GO:0004222">
    <property type="term" value="F:metalloendopeptidase activity"/>
    <property type="evidence" value="ECO:0007669"/>
    <property type="project" value="TreeGrafter"/>
</dbReference>
<dbReference type="InterPro" id="IPR007863">
    <property type="entry name" value="Peptidase_M16_C"/>
</dbReference>
<dbReference type="InterPro" id="IPR055130">
    <property type="entry name" value="PreP_C"/>
</dbReference>
<evidence type="ECO:0000256" key="7">
    <source>
        <dbReference type="ARBA" id="ARBA00022670"/>
    </source>
</evidence>
<evidence type="ECO:0000256" key="9">
    <source>
        <dbReference type="ARBA" id="ARBA00022801"/>
    </source>
</evidence>
<evidence type="ECO:0000256" key="8">
    <source>
        <dbReference type="ARBA" id="ARBA00022723"/>
    </source>
</evidence>
<comment type="cofactor">
    <cofactor evidence="1">
        <name>Zn(2+)</name>
        <dbReference type="ChEBI" id="CHEBI:29105"/>
    </cofactor>
</comment>
<dbReference type="GO" id="GO:0005758">
    <property type="term" value="C:mitochondrial intermembrane space"/>
    <property type="evidence" value="ECO:0007669"/>
    <property type="project" value="UniProtKB-SubCell"/>
</dbReference>
<dbReference type="SUPFAM" id="SSF63411">
    <property type="entry name" value="LuxS/MPP-like metallohydrolase"/>
    <property type="match status" value="4"/>
</dbReference>
<dbReference type="FunFam" id="3.30.830.10:FF:000011">
    <property type="entry name" value="Presequence protease, mitochondrial"/>
    <property type="match status" value="1"/>
</dbReference>
<evidence type="ECO:0000256" key="2">
    <source>
        <dbReference type="ARBA" id="ARBA00004305"/>
    </source>
</evidence>
<dbReference type="STRING" id="1365484.W6QB12"/>
<dbReference type="InterPro" id="IPR013578">
    <property type="entry name" value="Peptidase_M16C_assoc"/>
</dbReference>
<keyword evidence="12" id="KW-0496">Mitochondrion</keyword>
<reference evidence="16" key="1">
    <citation type="journal article" date="2014" name="Nat. Commun.">
        <title>Multiple recent horizontal transfers of a large genomic region in cheese making fungi.</title>
        <authorList>
            <person name="Cheeseman K."/>
            <person name="Ropars J."/>
            <person name="Renault P."/>
            <person name="Dupont J."/>
            <person name="Gouzy J."/>
            <person name="Branca A."/>
            <person name="Abraham A.L."/>
            <person name="Ceppi M."/>
            <person name="Conseiller E."/>
            <person name="Debuchy R."/>
            <person name="Malagnac F."/>
            <person name="Goarin A."/>
            <person name="Silar P."/>
            <person name="Lacoste S."/>
            <person name="Sallet E."/>
            <person name="Bensimon A."/>
            <person name="Giraud T."/>
            <person name="Brygoo Y."/>
        </authorList>
    </citation>
    <scope>NUCLEOTIDE SEQUENCE [LARGE SCALE GENOMIC DNA]</scope>
    <source>
        <strain evidence="16">FM164</strain>
    </source>
</reference>
<protein>
    <recommendedName>
        <fullName evidence="6">Presequence protease, mitochondrial</fullName>
    </recommendedName>
    <alternativeName>
        <fullName evidence="13">Pitrilysin metalloproteinase</fullName>
    </alternativeName>
</protein>
<organism evidence="16 17">
    <name type="scientific">Penicillium roqueforti (strain FM164)</name>
    <dbReference type="NCBI Taxonomy" id="1365484"/>
    <lineage>
        <taxon>Eukaryota</taxon>
        <taxon>Fungi</taxon>
        <taxon>Dikarya</taxon>
        <taxon>Ascomycota</taxon>
        <taxon>Pezizomycotina</taxon>
        <taxon>Eurotiomycetes</taxon>
        <taxon>Eurotiomycetidae</taxon>
        <taxon>Eurotiales</taxon>
        <taxon>Aspergillaceae</taxon>
        <taxon>Penicillium</taxon>
    </lineage>
</organism>
<comment type="subunit">
    <text evidence="5">Monomer and homodimer; homodimerization is induced by binding of the substrate.</text>
</comment>
<accession>W6QB12</accession>
<keyword evidence="17" id="KW-1185">Reference proteome</keyword>
<dbReference type="OMA" id="NYLYYIR"/>
<evidence type="ECO:0000256" key="10">
    <source>
        <dbReference type="ARBA" id="ARBA00022833"/>
    </source>
</evidence>
<evidence type="ECO:0000313" key="17">
    <source>
        <dbReference type="Proteomes" id="UP000030686"/>
    </source>
</evidence>
<comment type="subcellular location">
    <subcellularLocation>
        <location evidence="3">Mitochondrion intermembrane space</location>
    </subcellularLocation>
    <subcellularLocation>
        <location evidence="2">Mitochondrion matrix</location>
    </subcellularLocation>
</comment>
<keyword evidence="10" id="KW-0862">Zinc</keyword>
<dbReference type="SMART" id="SM01264">
    <property type="entry name" value="M16C_associated"/>
    <property type="match status" value="1"/>
</dbReference>
<dbReference type="PANTHER" id="PTHR43016">
    <property type="entry name" value="PRESEQUENCE PROTEASE"/>
    <property type="match status" value="1"/>
</dbReference>
<keyword evidence="7 16" id="KW-0645">Protease</keyword>
<dbReference type="GO" id="GO:0046872">
    <property type="term" value="F:metal ion binding"/>
    <property type="evidence" value="ECO:0007669"/>
    <property type="project" value="UniProtKB-KW"/>
</dbReference>
<keyword evidence="11" id="KW-0482">Metalloprotease</keyword>
<evidence type="ECO:0000313" key="16">
    <source>
        <dbReference type="EMBL" id="CDM26892.1"/>
    </source>
</evidence>
<keyword evidence="8" id="KW-0479">Metal-binding</keyword>
<proteinExistence type="inferred from homology"/>
<keyword evidence="9" id="KW-0378">Hydrolase</keyword>
<dbReference type="Pfam" id="PF00675">
    <property type="entry name" value="Peptidase_M16"/>
    <property type="match status" value="1"/>
</dbReference>
<dbReference type="InterPro" id="IPR011249">
    <property type="entry name" value="Metalloenz_LuxS/M16"/>
</dbReference>
<dbReference type="GO" id="GO:0016485">
    <property type="term" value="P:protein processing"/>
    <property type="evidence" value="ECO:0007669"/>
    <property type="project" value="TreeGrafter"/>
</dbReference>
<evidence type="ECO:0000256" key="11">
    <source>
        <dbReference type="ARBA" id="ARBA00023049"/>
    </source>
</evidence>
<dbReference type="GO" id="GO:0005759">
    <property type="term" value="C:mitochondrial matrix"/>
    <property type="evidence" value="ECO:0007669"/>
    <property type="project" value="UniProtKB-SubCell"/>
</dbReference>
<evidence type="ECO:0000256" key="4">
    <source>
        <dbReference type="ARBA" id="ARBA00007575"/>
    </source>
</evidence>
<dbReference type="Pfam" id="PF05193">
    <property type="entry name" value="Peptidase_M16_C"/>
    <property type="match status" value="1"/>
</dbReference>
<dbReference type="OrthoDB" id="10250783at2759"/>
<evidence type="ECO:0000256" key="12">
    <source>
        <dbReference type="ARBA" id="ARBA00023128"/>
    </source>
</evidence>
<dbReference type="Pfam" id="PF08367">
    <property type="entry name" value="M16C_assoc"/>
    <property type="match status" value="1"/>
</dbReference>
<dbReference type="Proteomes" id="UP000030686">
    <property type="component" value="Unassembled WGS sequence"/>
</dbReference>
<sequence length="1042" mass="116461">MLRSSMRLGTARVPKSNPLISRSLKSTQTVLPRNTRRAASTVTNLDNFPKVGEKLHGFTLQEKKHVPELHLTAVWLKHDRTDADYMHVARDDKNNVFGIGFKTNPPDATGVPHILEHTTLCGSEKFPIRDPFFKMLPRSLSNFMNAFTASDHTTYPFATTNQQDFQNLLSVYLDATLHPLLKESDFRQEGWRLGPEDPRAGESIPGQAEKQLSLEDIVFKGVVYNEMKGQISDANYLYYIRFKESIFPSLNNSGGDPEYITDLTHKQLTEFSKRNYHPSNSKILTYGDMPLADHLQQIGTVLDGFQKGHADTDIKLPLDLTKGPLNVTVPGPIDTFASEDKQHKTSTSWYMGDTTDIVETFSVGIVSSLLLDGYGSPMYRALVESGLGSSFTPNTGLDPSGRIPIFSVGLNGVTEAEAPNIKNVIQNVFRESVSAGFSEEKIRGFLHQLELSLRHKTANFGIGVMEKTISSWLNGSNPMKELAWNDVIDEFKRRYAKPGYLESLVEKYLINDQCMTFTMVGTPTFNKELDEKEVVRKDKKLAQLIEEHGSVEKAVTKLGEEELELLKIQEDAHNADLSCLPSLRVKDISREKERKPVRESKVEGADVVWREAPTNGLTYFQALNDFVDLPDELRLLMPLFNDCVMRLGTANRSMEQWEDLIKLKTGGISTSSFLVSSPTHLDHFKEGLQFSGFAIDKNIPEMLEILSVLVTETDFTSPAAPAMIQELLRMTTNGALDAIAGTGHRFAVNAAAASLSRSFWIQEQQSGLEQLQATANLLRDAESSPERLQELIEKLRLIQSFAISSSNLRVRVVCEKESAGNNELILQKWISGLPRTQSPSANLTTSSFKSADKAFYEMPYKVYYSGQARQTVPFVDPSSAPLSILSQLLTHNYLHPEIREKGGAYGAGASNGPIKGIFTFMSYRDPNPLNSLKVFKNSGIFARDRAWSEREIEEAKLGIFQGLDAPMSVDDEGARYFMSGVTHEMDQRWREQVLDVTAKDVNAVAEKFLVNGSRQATCVLGEKKDWADSEWELRKLSMDAAA</sequence>
<comment type="similarity">
    <text evidence="4">Belongs to the peptidase M16 family. PreP subfamily.</text>
</comment>
<evidence type="ECO:0000256" key="13">
    <source>
        <dbReference type="ARBA" id="ARBA00034552"/>
    </source>
</evidence>
<dbReference type="FunFam" id="3.30.830.10:FF:000020">
    <property type="entry name" value="Mitochondrial presequence protease"/>
    <property type="match status" value="1"/>
</dbReference>
<dbReference type="Gene3D" id="3.30.830.10">
    <property type="entry name" value="Metalloenzyme, LuxS/M16 peptidase-like"/>
    <property type="match status" value="4"/>
</dbReference>
<comment type="function">
    <text evidence="14">Degrades mitochondrial transit peptides after their cleavage in the intermembrane space or in the matrix, and presequence peptides; clearance of these peptides is required to keep the presequence processing machinery running. Preferentially cleaves the N-terminal side of paired basic amino acid residues. Also degrades other unstructured peptides. May function as an ATP-dependent peptidase as opposed to a metalloendopeptidase.</text>
</comment>
<evidence type="ECO:0000256" key="5">
    <source>
        <dbReference type="ARBA" id="ARBA00011853"/>
    </source>
</evidence>
<evidence type="ECO:0000256" key="3">
    <source>
        <dbReference type="ARBA" id="ARBA00004569"/>
    </source>
</evidence>
<name>W6QB12_PENRF</name>
<evidence type="ECO:0000256" key="6">
    <source>
        <dbReference type="ARBA" id="ARBA00020167"/>
    </source>
</evidence>